<comment type="caution">
    <text evidence="1">The sequence shown here is derived from an EMBL/GenBank/DDBJ whole genome shotgun (WGS) entry which is preliminary data.</text>
</comment>
<evidence type="ECO:0000313" key="2">
    <source>
        <dbReference type="Proteomes" id="UP001159405"/>
    </source>
</evidence>
<keyword evidence="2" id="KW-1185">Reference proteome</keyword>
<gene>
    <name evidence="1" type="ORF">PLOB_00016736</name>
</gene>
<protein>
    <submittedName>
        <fullName evidence="1">Uncharacterized protein</fullName>
    </submittedName>
</protein>
<evidence type="ECO:0000313" key="1">
    <source>
        <dbReference type="EMBL" id="CAH3107576.1"/>
    </source>
</evidence>
<organism evidence="1 2">
    <name type="scientific">Porites lobata</name>
    <dbReference type="NCBI Taxonomy" id="104759"/>
    <lineage>
        <taxon>Eukaryota</taxon>
        <taxon>Metazoa</taxon>
        <taxon>Cnidaria</taxon>
        <taxon>Anthozoa</taxon>
        <taxon>Hexacorallia</taxon>
        <taxon>Scleractinia</taxon>
        <taxon>Fungiina</taxon>
        <taxon>Poritidae</taxon>
        <taxon>Porites</taxon>
    </lineage>
</organism>
<sequence>MKCMVIFAPYKGIQDNLGFWIPYRGFRIAEMHAMAEIGKICQSLANMLWQSKGFPLRVAILTKMLNMATKTGLSFLSTCAILFAFE</sequence>
<accession>A0ABN8NFN3</accession>
<dbReference type="EMBL" id="CALNXK010000020">
    <property type="protein sequence ID" value="CAH3107576.1"/>
    <property type="molecule type" value="Genomic_DNA"/>
</dbReference>
<dbReference type="Proteomes" id="UP001159405">
    <property type="component" value="Unassembled WGS sequence"/>
</dbReference>
<name>A0ABN8NFN3_9CNID</name>
<proteinExistence type="predicted"/>
<reference evidence="1 2" key="1">
    <citation type="submission" date="2022-05" db="EMBL/GenBank/DDBJ databases">
        <authorList>
            <consortium name="Genoscope - CEA"/>
            <person name="William W."/>
        </authorList>
    </citation>
    <scope>NUCLEOTIDE SEQUENCE [LARGE SCALE GENOMIC DNA]</scope>
</reference>
<feature type="non-terminal residue" evidence="1">
    <location>
        <position position="86"/>
    </location>
</feature>